<evidence type="ECO:0000313" key="2">
    <source>
        <dbReference type="EMBL" id="MDP1450264.1"/>
    </source>
</evidence>
<dbReference type="AlphaFoldDB" id="A0A561CUU8"/>
<comment type="caution">
    <text evidence="2">The sequence shown here is derived from an EMBL/GenBank/DDBJ whole genome shotgun (WGS) entry which is preliminary data.</text>
</comment>
<sequence>MSENKKLSLADAVKQKLAQKQAGSSKDKLETGVVKKTKQLKSQLTKKPNNQRKRTGV</sequence>
<dbReference type="RefSeq" id="WP_164468807.1">
    <property type="nucleotide sequence ID" value="NZ_BAAAIW010000005.1"/>
</dbReference>
<dbReference type="EMBL" id="JAUUTW010000003">
    <property type="protein sequence ID" value="MDP1450264.1"/>
    <property type="molecule type" value="Genomic_DNA"/>
</dbReference>
<evidence type="ECO:0000256" key="1">
    <source>
        <dbReference type="SAM" id="MobiDB-lite"/>
    </source>
</evidence>
<feature type="region of interest" description="Disordered" evidence="1">
    <location>
        <begin position="16"/>
        <end position="57"/>
    </location>
</feature>
<organism evidence="2 3">
    <name type="scientific">Peribacillus frigoritolerans</name>
    <dbReference type="NCBI Taxonomy" id="450367"/>
    <lineage>
        <taxon>Bacteria</taxon>
        <taxon>Bacillati</taxon>
        <taxon>Bacillota</taxon>
        <taxon>Bacilli</taxon>
        <taxon>Bacillales</taxon>
        <taxon>Bacillaceae</taxon>
        <taxon>Peribacillus</taxon>
    </lineage>
</organism>
<gene>
    <name evidence="2" type="ORF">Q8G36_04205</name>
</gene>
<name>A0A561CUU8_9BACI</name>
<accession>A0A561CUU8</accession>
<evidence type="ECO:0000313" key="3">
    <source>
        <dbReference type="Proteomes" id="UP001178275"/>
    </source>
</evidence>
<reference evidence="2" key="1">
    <citation type="submission" date="2023-07" db="EMBL/GenBank/DDBJ databases">
        <title>Murine gut Bacillus species.</title>
        <authorList>
            <person name="Gutman E."/>
            <person name="Hashuel R."/>
            <person name="Litvak Y."/>
        </authorList>
    </citation>
    <scope>NUCLEOTIDE SEQUENCE</scope>
    <source>
        <strain evidence="2">RU293</strain>
    </source>
</reference>
<protein>
    <submittedName>
        <fullName evidence="2">Uncharacterized protein</fullName>
    </submittedName>
</protein>
<dbReference type="GeneID" id="60595840"/>
<dbReference type="Proteomes" id="UP001178275">
    <property type="component" value="Unassembled WGS sequence"/>
</dbReference>
<proteinExistence type="predicted"/>